<protein>
    <submittedName>
        <fullName evidence="2">Uncharacterized protein</fullName>
    </submittedName>
</protein>
<evidence type="ECO:0000256" key="1">
    <source>
        <dbReference type="SAM" id="MobiDB-lite"/>
    </source>
</evidence>
<accession>A0A7N2LBX1</accession>
<dbReference type="AlphaFoldDB" id="A0A7N2LBX1"/>
<dbReference type="EnsemblPlants" id="QL04p003812:mrna">
    <property type="protein sequence ID" value="QL04p003812:mrna"/>
    <property type="gene ID" value="QL04p003812"/>
</dbReference>
<feature type="region of interest" description="Disordered" evidence="1">
    <location>
        <begin position="69"/>
        <end position="128"/>
    </location>
</feature>
<name>A0A7N2LBX1_QUELO</name>
<reference evidence="2 3" key="1">
    <citation type="journal article" date="2016" name="G3 (Bethesda)">
        <title>First Draft Assembly and Annotation of the Genome of a California Endemic Oak Quercus lobata Nee (Fagaceae).</title>
        <authorList>
            <person name="Sork V.L."/>
            <person name="Fitz-Gibbon S.T."/>
            <person name="Puiu D."/>
            <person name="Crepeau M."/>
            <person name="Gugger P.F."/>
            <person name="Sherman R."/>
            <person name="Stevens K."/>
            <person name="Langley C.H."/>
            <person name="Pellegrini M."/>
            <person name="Salzberg S.L."/>
        </authorList>
    </citation>
    <scope>NUCLEOTIDE SEQUENCE [LARGE SCALE GENOMIC DNA]</scope>
    <source>
        <strain evidence="2 3">cv. SW786</strain>
    </source>
</reference>
<proteinExistence type="predicted"/>
<organism evidence="2 3">
    <name type="scientific">Quercus lobata</name>
    <name type="common">Valley oak</name>
    <dbReference type="NCBI Taxonomy" id="97700"/>
    <lineage>
        <taxon>Eukaryota</taxon>
        <taxon>Viridiplantae</taxon>
        <taxon>Streptophyta</taxon>
        <taxon>Embryophyta</taxon>
        <taxon>Tracheophyta</taxon>
        <taxon>Spermatophyta</taxon>
        <taxon>Magnoliopsida</taxon>
        <taxon>eudicotyledons</taxon>
        <taxon>Gunneridae</taxon>
        <taxon>Pentapetalae</taxon>
        <taxon>rosids</taxon>
        <taxon>fabids</taxon>
        <taxon>Fagales</taxon>
        <taxon>Fagaceae</taxon>
        <taxon>Quercus</taxon>
    </lineage>
</organism>
<evidence type="ECO:0000313" key="3">
    <source>
        <dbReference type="Proteomes" id="UP000594261"/>
    </source>
</evidence>
<keyword evidence="3" id="KW-1185">Reference proteome</keyword>
<dbReference type="InParanoid" id="A0A7N2LBX1"/>
<feature type="compositionally biased region" description="Basic residues" evidence="1">
    <location>
        <begin position="118"/>
        <end position="128"/>
    </location>
</feature>
<sequence>MLLSFSHGPFLILWRGVDERAARVAAEVRKKDAARGLLICPHGVPIQAIPPLNQLLNIINSIVTPDVAEGGETDGVKKEANGHPSNGPVDSKNDELTSGQEDQSPVGLGTSLASLNAKKQKAKAKAAA</sequence>
<dbReference type="EMBL" id="LRBV02000004">
    <property type="status" value="NOT_ANNOTATED_CDS"/>
    <property type="molecule type" value="Genomic_DNA"/>
</dbReference>
<dbReference type="Proteomes" id="UP000594261">
    <property type="component" value="Chromosome 4"/>
</dbReference>
<dbReference type="Gramene" id="QL04p003812:mrna">
    <property type="protein sequence ID" value="QL04p003812:mrna"/>
    <property type="gene ID" value="QL04p003812"/>
</dbReference>
<evidence type="ECO:0000313" key="2">
    <source>
        <dbReference type="EnsemblPlants" id="QL04p003812:mrna"/>
    </source>
</evidence>
<reference evidence="2" key="2">
    <citation type="submission" date="2021-01" db="UniProtKB">
        <authorList>
            <consortium name="EnsemblPlants"/>
        </authorList>
    </citation>
    <scope>IDENTIFICATION</scope>
</reference>